<comment type="similarity">
    <text evidence="1">Belongs to the bacterial solute-binding protein 1 family.</text>
</comment>
<evidence type="ECO:0000256" key="5">
    <source>
        <dbReference type="SAM" id="MobiDB-lite"/>
    </source>
</evidence>
<dbReference type="GO" id="GO:1901982">
    <property type="term" value="F:maltose binding"/>
    <property type="evidence" value="ECO:0007669"/>
    <property type="project" value="TreeGrafter"/>
</dbReference>
<proteinExistence type="inferred from homology"/>
<comment type="caution">
    <text evidence="7">The sequence shown here is derived from an EMBL/GenBank/DDBJ whole genome shotgun (WGS) entry which is preliminary data.</text>
</comment>
<dbReference type="PROSITE" id="PS51257">
    <property type="entry name" value="PROKAR_LIPOPROTEIN"/>
    <property type="match status" value="1"/>
</dbReference>
<keyword evidence="3" id="KW-0762">Sugar transport</keyword>
<dbReference type="EMBL" id="DXBY01000114">
    <property type="protein sequence ID" value="HIZ35483.1"/>
    <property type="molecule type" value="Genomic_DNA"/>
</dbReference>
<feature type="signal peptide" evidence="6">
    <location>
        <begin position="1"/>
        <end position="19"/>
    </location>
</feature>
<dbReference type="InterPro" id="IPR006060">
    <property type="entry name" value="Maltose/Cyclodextrin-bd"/>
</dbReference>
<reference evidence="7" key="1">
    <citation type="journal article" date="2021" name="PeerJ">
        <title>Extensive microbial diversity within the chicken gut microbiome revealed by metagenomics and culture.</title>
        <authorList>
            <person name="Gilroy R."/>
            <person name="Ravi A."/>
            <person name="Getino M."/>
            <person name="Pursley I."/>
            <person name="Horton D.L."/>
            <person name="Alikhan N.F."/>
            <person name="Baker D."/>
            <person name="Gharbi K."/>
            <person name="Hall N."/>
            <person name="Watson M."/>
            <person name="Adriaenssens E.M."/>
            <person name="Foster-Nyarko E."/>
            <person name="Jarju S."/>
            <person name="Secka A."/>
            <person name="Antonio M."/>
            <person name="Oren A."/>
            <person name="Chaudhuri R.R."/>
            <person name="La Ragione R."/>
            <person name="Hildebrand F."/>
            <person name="Pallen M.J."/>
        </authorList>
    </citation>
    <scope>NUCLEOTIDE SEQUENCE</scope>
    <source>
        <strain evidence="7">ChiGjej4B4-7305</strain>
    </source>
</reference>
<feature type="region of interest" description="Disordered" evidence="5">
    <location>
        <begin position="22"/>
        <end position="44"/>
    </location>
</feature>
<accession>A0A9D2J3T6</accession>
<organism evidence="7 8">
    <name type="scientific">Candidatus Ruania gallistercoris</name>
    <dbReference type="NCBI Taxonomy" id="2838746"/>
    <lineage>
        <taxon>Bacteria</taxon>
        <taxon>Bacillati</taxon>
        <taxon>Actinomycetota</taxon>
        <taxon>Actinomycetes</taxon>
        <taxon>Micrococcales</taxon>
        <taxon>Ruaniaceae</taxon>
        <taxon>Ruania</taxon>
    </lineage>
</organism>
<evidence type="ECO:0000256" key="4">
    <source>
        <dbReference type="ARBA" id="ARBA00022729"/>
    </source>
</evidence>
<dbReference type="GO" id="GO:0042956">
    <property type="term" value="P:maltodextrin transmembrane transport"/>
    <property type="evidence" value="ECO:0007669"/>
    <property type="project" value="TreeGrafter"/>
</dbReference>
<gene>
    <name evidence="7" type="ORF">H9815_06870</name>
</gene>
<keyword evidence="4 6" id="KW-0732">Signal</keyword>
<dbReference type="GO" id="GO:0015144">
    <property type="term" value="F:carbohydrate transmembrane transporter activity"/>
    <property type="evidence" value="ECO:0007669"/>
    <property type="project" value="InterPro"/>
</dbReference>
<sequence length="420" mass="44282">MRKYLGLGVGLIASVALVAACGGGSGDSDTEPTAETQETTGGGAEGAELVVWSDAERAEAIENAATQFEEDTGATVTVVQKNFEDLRADFLAQVPTGEGPDLTVGAHDWLGEFVESGVVNTVDLGDRAGDFEQVTLDAFTYDGQLYALPYAQEAVALIQNTELVGEEAPATWDEMIQMAEDAGFEERPFILYTNGSEGDQYTSYAFQTSFGAPIFEQAEDGSYTTEVGLGGEGGQAYAQWLYDNGSAGTGIFTDTIDYDIGNELFATGESPFIVQGPWTIPTYTDAGIDVAVGPIPSAGDETAAPFVGVQGFYLSAQSANALLANEFLTGYMASDEAQQALYDADPRIPALTSVAESVADDPIMAGFLSSAQNGVPMPNIPEMGAVWDFWNPVQIALINGEDPESVWPEMVASIESAIAE</sequence>
<dbReference type="Proteomes" id="UP000824037">
    <property type="component" value="Unassembled WGS sequence"/>
</dbReference>
<dbReference type="CDD" id="cd13586">
    <property type="entry name" value="PBP2_Maltose_binding_like"/>
    <property type="match status" value="1"/>
</dbReference>
<dbReference type="GO" id="GO:0055052">
    <property type="term" value="C:ATP-binding cassette (ABC) transporter complex, substrate-binding subunit-containing"/>
    <property type="evidence" value="ECO:0007669"/>
    <property type="project" value="TreeGrafter"/>
</dbReference>
<evidence type="ECO:0000313" key="8">
    <source>
        <dbReference type="Proteomes" id="UP000824037"/>
    </source>
</evidence>
<evidence type="ECO:0000256" key="1">
    <source>
        <dbReference type="ARBA" id="ARBA00008520"/>
    </source>
</evidence>
<dbReference type="SUPFAM" id="SSF53850">
    <property type="entry name" value="Periplasmic binding protein-like II"/>
    <property type="match status" value="1"/>
</dbReference>
<dbReference type="AlphaFoldDB" id="A0A9D2J3T6"/>
<dbReference type="Gene3D" id="3.40.190.10">
    <property type="entry name" value="Periplasmic binding protein-like II"/>
    <property type="match status" value="2"/>
</dbReference>
<dbReference type="PANTHER" id="PTHR30061">
    <property type="entry name" value="MALTOSE-BINDING PERIPLASMIC PROTEIN"/>
    <property type="match status" value="1"/>
</dbReference>
<name>A0A9D2J3T6_9MICO</name>
<evidence type="ECO:0000313" key="7">
    <source>
        <dbReference type="EMBL" id="HIZ35483.1"/>
    </source>
</evidence>
<dbReference type="InterPro" id="IPR006059">
    <property type="entry name" value="SBP"/>
</dbReference>
<evidence type="ECO:0000256" key="3">
    <source>
        <dbReference type="ARBA" id="ARBA00022597"/>
    </source>
</evidence>
<reference evidence="7" key="2">
    <citation type="submission" date="2021-04" db="EMBL/GenBank/DDBJ databases">
        <authorList>
            <person name="Gilroy R."/>
        </authorList>
    </citation>
    <scope>NUCLEOTIDE SEQUENCE</scope>
    <source>
        <strain evidence="7">ChiGjej4B4-7305</strain>
    </source>
</reference>
<evidence type="ECO:0000256" key="6">
    <source>
        <dbReference type="SAM" id="SignalP"/>
    </source>
</evidence>
<dbReference type="PANTHER" id="PTHR30061:SF50">
    <property type="entry name" value="MALTOSE_MALTODEXTRIN-BINDING PERIPLASMIC PROTEIN"/>
    <property type="match status" value="1"/>
</dbReference>
<dbReference type="GO" id="GO:0015768">
    <property type="term" value="P:maltose transport"/>
    <property type="evidence" value="ECO:0007669"/>
    <property type="project" value="TreeGrafter"/>
</dbReference>
<protein>
    <submittedName>
        <fullName evidence="7">Maltose ABC transporter substrate-binding protein</fullName>
    </submittedName>
</protein>
<evidence type="ECO:0000256" key="2">
    <source>
        <dbReference type="ARBA" id="ARBA00022448"/>
    </source>
</evidence>
<feature type="chain" id="PRO_5039589046" evidence="6">
    <location>
        <begin position="20"/>
        <end position="420"/>
    </location>
</feature>
<keyword evidence="2" id="KW-0813">Transport</keyword>
<dbReference type="PRINTS" id="PR00181">
    <property type="entry name" value="MALTOSEBP"/>
</dbReference>
<dbReference type="Pfam" id="PF13416">
    <property type="entry name" value="SBP_bac_8"/>
    <property type="match status" value="1"/>
</dbReference>